<dbReference type="InterPro" id="IPR006037">
    <property type="entry name" value="RCK_C"/>
</dbReference>
<dbReference type="InterPro" id="IPR003148">
    <property type="entry name" value="RCK_N"/>
</dbReference>
<evidence type="ECO:0000259" key="8">
    <source>
        <dbReference type="PROSITE" id="PS51202"/>
    </source>
</evidence>
<evidence type="ECO:0000256" key="1">
    <source>
        <dbReference type="ARBA" id="ARBA00017378"/>
    </source>
</evidence>
<dbReference type="InterPro" id="IPR036291">
    <property type="entry name" value="NAD(P)-bd_dom_sf"/>
</dbReference>
<gene>
    <name evidence="9" type="ORF">C1H71_05275</name>
</gene>
<dbReference type="PANTHER" id="PTHR43833">
    <property type="entry name" value="POTASSIUM CHANNEL PROTEIN 2-RELATED-RELATED"/>
    <property type="match status" value="1"/>
</dbReference>
<feature type="domain" description="RCK C-terminal" evidence="8">
    <location>
        <begin position="143"/>
        <end position="227"/>
    </location>
</feature>
<evidence type="ECO:0000259" key="7">
    <source>
        <dbReference type="PROSITE" id="PS51201"/>
    </source>
</evidence>
<dbReference type="NCBIfam" id="NF007032">
    <property type="entry name" value="PRK09496.1-4"/>
    <property type="match status" value="1"/>
</dbReference>
<dbReference type="Proteomes" id="UP000515917">
    <property type="component" value="Chromosome"/>
</dbReference>
<dbReference type="EMBL" id="CP025781">
    <property type="protein sequence ID" value="QBC43017.1"/>
    <property type="molecule type" value="Genomic_DNA"/>
</dbReference>
<name>A0A7G3G6U0_9NEIS</name>
<keyword evidence="2" id="KW-0813">Transport</keyword>
<dbReference type="SUPFAM" id="SSF116726">
    <property type="entry name" value="TrkA C-terminal domain-like"/>
    <property type="match status" value="2"/>
</dbReference>
<dbReference type="InterPro" id="IPR050721">
    <property type="entry name" value="Trk_Ktr_HKT_K-transport"/>
</dbReference>
<evidence type="ECO:0000256" key="5">
    <source>
        <dbReference type="ARBA" id="ARBA00023027"/>
    </source>
</evidence>
<feature type="domain" description="RCK C-terminal" evidence="8">
    <location>
        <begin position="368"/>
        <end position="453"/>
    </location>
</feature>
<reference evidence="9 10" key="1">
    <citation type="submission" date="2018-01" db="EMBL/GenBank/DDBJ databases">
        <title>Genome sequence of Iodobacter sp. strain PCH194 isolated from Indian Trans-Himalaya.</title>
        <authorList>
            <person name="Kumar V."/>
            <person name="Thakur V."/>
            <person name="Kumar S."/>
            <person name="Singh D."/>
        </authorList>
    </citation>
    <scope>NUCLEOTIDE SEQUENCE [LARGE SCALE GENOMIC DNA]</scope>
    <source>
        <strain evidence="9 10">PCH194</strain>
    </source>
</reference>
<keyword evidence="6" id="KW-0406">Ion transport</keyword>
<protein>
    <recommendedName>
        <fullName evidence="1">Trk system potassium uptake protein TrkA</fullName>
    </recommendedName>
</protein>
<dbReference type="PROSITE" id="PS51201">
    <property type="entry name" value="RCK_N"/>
    <property type="match status" value="2"/>
</dbReference>
<dbReference type="Pfam" id="PF02254">
    <property type="entry name" value="TrkA_N"/>
    <property type="match status" value="2"/>
</dbReference>
<dbReference type="InterPro" id="IPR006036">
    <property type="entry name" value="K_uptake_TrkA"/>
</dbReference>
<evidence type="ECO:0000256" key="3">
    <source>
        <dbReference type="ARBA" id="ARBA00022538"/>
    </source>
</evidence>
<feature type="domain" description="RCK N-terminal" evidence="7">
    <location>
        <begin position="1"/>
        <end position="123"/>
    </location>
</feature>
<proteinExistence type="predicted"/>
<dbReference type="GO" id="GO:0005886">
    <property type="term" value="C:plasma membrane"/>
    <property type="evidence" value="ECO:0007669"/>
    <property type="project" value="InterPro"/>
</dbReference>
<keyword evidence="10" id="KW-1185">Reference proteome</keyword>
<dbReference type="NCBIfam" id="NF007030">
    <property type="entry name" value="PRK09496.1-1"/>
    <property type="match status" value="1"/>
</dbReference>
<dbReference type="GO" id="GO:0015079">
    <property type="term" value="F:potassium ion transmembrane transporter activity"/>
    <property type="evidence" value="ECO:0007669"/>
    <property type="project" value="InterPro"/>
</dbReference>
<accession>A0A7G3G6U0</accession>
<dbReference type="Gene3D" id="3.30.70.1450">
    <property type="entry name" value="Regulator of K+ conductance, C-terminal domain"/>
    <property type="match status" value="2"/>
</dbReference>
<keyword evidence="4" id="KW-0630">Potassium</keyword>
<dbReference type="NCBIfam" id="NF007039">
    <property type="entry name" value="PRK09496.3-2"/>
    <property type="match status" value="1"/>
</dbReference>
<keyword evidence="3" id="KW-0633">Potassium transport</keyword>
<evidence type="ECO:0000256" key="4">
    <source>
        <dbReference type="ARBA" id="ARBA00022958"/>
    </source>
</evidence>
<evidence type="ECO:0000313" key="9">
    <source>
        <dbReference type="EMBL" id="QBC43017.1"/>
    </source>
</evidence>
<keyword evidence="5" id="KW-0520">NAD</keyword>
<evidence type="ECO:0000256" key="6">
    <source>
        <dbReference type="ARBA" id="ARBA00023065"/>
    </source>
</evidence>
<dbReference type="PRINTS" id="PR00335">
    <property type="entry name" value="KUPTAKETRKA"/>
</dbReference>
<dbReference type="Gene3D" id="3.40.50.720">
    <property type="entry name" value="NAD(P)-binding Rossmann-like Domain"/>
    <property type="match status" value="2"/>
</dbReference>
<dbReference type="PROSITE" id="PS51202">
    <property type="entry name" value="RCK_C"/>
    <property type="match status" value="2"/>
</dbReference>
<sequence length="458" mass="49814">MSNILILGAGRVGASVAEQLVHERYHVTIVDENPEQLKPLADRLDLRTLVGHAGSPAVLAAAGAADADLLLAVTPLDELNMVACKIAYELFNIPTRLARIRDPDLLARPELFTDNNFAIDHVITPAQIVTDYLVSLVATPEALQVLDFAGGKAQLVAIRVEAGAHMDGQDLATLDKLLPKIDRRVVSIYRKNHRIHPDGNTVLQVGDEVFFLAATEHIRAVIKEMRGTEKAIKRITLSGGGNVGYRLAQTLQHDYQVKLIEANKERAAWLAEALPHTLVLRGDATDEALLESELIERCDLYFALTSDDEDNIMSSLLAKQMGARKTIAIINRSRYVDLLQGGKIDVAISPAIATIGSLLAHVRSGDVVAVHSLRRGAAEAMEIIVHGTPATSRVVGKKIDEIKLPSGADLAAIVRGNKVLIAHGHTMIESDDHVILFVDNKAHIREVEQLFAVKIGFF</sequence>
<dbReference type="AlphaFoldDB" id="A0A7G3G6U0"/>
<feature type="domain" description="RCK N-terminal" evidence="7">
    <location>
        <begin position="232"/>
        <end position="348"/>
    </location>
</feature>
<dbReference type="PANTHER" id="PTHR43833:SF5">
    <property type="entry name" value="TRK SYSTEM POTASSIUM UPTAKE PROTEIN TRKA"/>
    <property type="match status" value="1"/>
</dbReference>
<dbReference type="NCBIfam" id="NF007031">
    <property type="entry name" value="PRK09496.1-2"/>
    <property type="match status" value="1"/>
</dbReference>
<dbReference type="InterPro" id="IPR036721">
    <property type="entry name" value="RCK_C_sf"/>
</dbReference>
<dbReference type="SUPFAM" id="SSF51735">
    <property type="entry name" value="NAD(P)-binding Rossmann-fold domains"/>
    <property type="match status" value="2"/>
</dbReference>
<evidence type="ECO:0000313" key="10">
    <source>
        <dbReference type="Proteomes" id="UP000515917"/>
    </source>
</evidence>
<dbReference type="Pfam" id="PF02080">
    <property type="entry name" value="TrkA_C"/>
    <property type="match status" value="2"/>
</dbReference>
<evidence type="ECO:0000256" key="2">
    <source>
        <dbReference type="ARBA" id="ARBA00022448"/>
    </source>
</evidence>
<dbReference type="FunFam" id="3.40.50.720:FF:000042">
    <property type="entry name" value="Trk system potassium transporter TrkA"/>
    <property type="match status" value="1"/>
</dbReference>
<organism evidence="9 10">
    <name type="scientific">Iodobacter fluviatilis</name>
    <dbReference type="NCBI Taxonomy" id="537"/>
    <lineage>
        <taxon>Bacteria</taxon>
        <taxon>Pseudomonadati</taxon>
        <taxon>Pseudomonadota</taxon>
        <taxon>Betaproteobacteria</taxon>
        <taxon>Neisseriales</taxon>
        <taxon>Chitinibacteraceae</taxon>
        <taxon>Iodobacter</taxon>
    </lineage>
</organism>
<dbReference type="KEGG" id="ifl:C1H71_05275"/>